<keyword evidence="5" id="KW-0812">Transmembrane</keyword>
<evidence type="ECO:0000256" key="8">
    <source>
        <dbReference type="ARBA" id="ARBA00023114"/>
    </source>
</evidence>
<keyword evidence="7" id="KW-0406">Ion transport</keyword>
<comment type="subunit">
    <text evidence="2">Homotrimer.</text>
</comment>
<protein>
    <submittedName>
        <fullName evidence="13">Porin</fullName>
    </submittedName>
</protein>
<dbReference type="Pfam" id="PF13609">
    <property type="entry name" value="Porin_4"/>
    <property type="match status" value="1"/>
</dbReference>
<dbReference type="Proteomes" id="UP000065504">
    <property type="component" value="Unassembled WGS sequence"/>
</dbReference>
<keyword evidence="6 11" id="KW-0732">Signal</keyword>
<evidence type="ECO:0000259" key="12">
    <source>
        <dbReference type="Pfam" id="PF13609"/>
    </source>
</evidence>
<dbReference type="CDD" id="cd00342">
    <property type="entry name" value="gram_neg_porins"/>
    <property type="match status" value="1"/>
</dbReference>
<feature type="signal peptide" evidence="11">
    <location>
        <begin position="1"/>
        <end position="19"/>
    </location>
</feature>
<dbReference type="InterPro" id="IPR033900">
    <property type="entry name" value="Gram_neg_porin_domain"/>
</dbReference>
<organism evidence="13 14">
    <name type="scientific">Burkholderia ubonensis</name>
    <dbReference type="NCBI Taxonomy" id="101571"/>
    <lineage>
        <taxon>Bacteria</taxon>
        <taxon>Pseudomonadati</taxon>
        <taxon>Pseudomonadota</taxon>
        <taxon>Betaproteobacteria</taxon>
        <taxon>Burkholderiales</taxon>
        <taxon>Burkholderiaceae</taxon>
        <taxon>Burkholderia</taxon>
        <taxon>Burkholderia cepacia complex</taxon>
    </lineage>
</organism>
<evidence type="ECO:0000256" key="2">
    <source>
        <dbReference type="ARBA" id="ARBA00011233"/>
    </source>
</evidence>
<accession>A0A108D437</accession>
<dbReference type="InterPro" id="IPR050298">
    <property type="entry name" value="Gram-neg_bact_OMP"/>
</dbReference>
<dbReference type="SUPFAM" id="SSF56935">
    <property type="entry name" value="Porins"/>
    <property type="match status" value="1"/>
</dbReference>
<evidence type="ECO:0000256" key="4">
    <source>
        <dbReference type="ARBA" id="ARBA00022452"/>
    </source>
</evidence>
<gene>
    <name evidence="13" type="ORF">WM16_28905</name>
</gene>
<keyword evidence="3" id="KW-0813">Transport</keyword>
<dbReference type="GO" id="GO:0046930">
    <property type="term" value="C:pore complex"/>
    <property type="evidence" value="ECO:0007669"/>
    <property type="project" value="UniProtKB-KW"/>
</dbReference>
<comment type="caution">
    <text evidence="13">The sequence shown here is derived from an EMBL/GenBank/DDBJ whole genome shotgun (WGS) entry which is preliminary data.</text>
</comment>
<reference evidence="13 14" key="1">
    <citation type="submission" date="2015-11" db="EMBL/GenBank/DDBJ databases">
        <title>Expanding the genomic diversity of Burkholderia species for the development of highly accurate diagnostics.</title>
        <authorList>
            <person name="Sahl J."/>
            <person name="Keim P."/>
            <person name="Wagner D."/>
        </authorList>
    </citation>
    <scope>NUCLEOTIDE SEQUENCE [LARGE SCALE GENOMIC DNA]</scope>
    <source>
        <strain evidence="13 14">MSMB782WGS</strain>
    </source>
</reference>
<name>A0A108D437_9BURK</name>
<keyword evidence="10" id="KW-0998">Cell outer membrane</keyword>
<dbReference type="PANTHER" id="PTHR34501:SF9">
    <property type="entry name" value="MAJOR OUTER MEMBRANE PROTEIN P.IA"/>
    <property type="match status" value="1"/>
</dbReference>
<dbReference type="InterPro" id="IPR023614">
    <property type="entry name" value="Porin_dom_sf"/>
</dbReference>
<evidence type="ECO:0000256" key="11">
    <source>
        <dbReference type="SAM" id="SignalP"/>
    </source>
</evidence>
<feature type="domain" description="Porin" evidence="12">
    <location>
        <begin position="8"/>
        <end position="320"/>
    </location>
</feature>
<dbReference type="GO" id="GO:0009279">
    <property type="term" value="C:cell outer membrane"/>
    <property type="evidence" value="ECO:0007669"/>
    <property type="project" value="UniProtKB-SubCell"/>
</dbReference>
<dbReference type="EMBL" id="LPLU01000007">
    <property type="protein sequence ID" value="KWK85985.1"/>
    <property type="molecule type" value="Genomic_DNA"/>
</dbReference>
<evidence type="ECO:0000256" key="5">
    <source>
        <dbReference type="ARBA" id="ARBA00022692"/>
    </source>
</evidence>
<dbReference type="GO" id="GO:0006811">
    <property type="term" value="P:monoatomic ion transport"/>
    <property type="evidence" value="ECO:0007669"/>
    <property type="project" value="UniProtKB-KW"/>
</dbReference>
<evidence type="ECO:0000256" key="3">
    <source>
        <dbReference type="ARBA" id="ARBA00022448"/>
    </source>
</evidence>
<evidence type="ECO:0000256" key="6">
    <source>
        <dbReference type="ARBA" id="ARBA00022729"/>
    </source>
</evidence>
<dbReference type="RefSeq" id="WP_060231314.1">
    <property type="nucleotide sequence ID" value="NZ_LPLU01000007.1"/>
</dbReference>
<comment type="subcellular location">
    <subcellularLocation>
        <location evidence="1">Cell outer membrane</location>
        <topology evidence="1">Multi-pass membrane protein</topology>
    </subcellularLocation>
</comment>
<dbReference type="PANTHER" id="PTHR34501">
    <property type="entry name" value="PROTEIN YDDL-RELATED"/>
    <property type="match status" value="1"/>
</dbReference>
<dbReference type="GO" id="GO:0015288">
    <property type="term" value="F:porin activity"/>
    <property type="evidence" value="ECO:0007669"/>
    <property type="project" value="UniProtKB-KW"/>
</dbReference>
<sequence>MKRIIVVSALACLAADAVAQSSVTLFGYAGGGVRWTDGVKGGSQVGFDNNAISGNIFGLKGAEDLGGGLQAIFMLQSGFLTGTGALAKSPGLLFSQVSYVGLSGTFGRVTFGRQLNAAEDIGIAFDPNYAQGLTLATNPGAVWAGNFFTLDSRFNNTMKYVGTFGGATVRGSYSPGGTAGNQRAGSNVAVGASYRFRTLSLGVAYQTTWNADASQWARTVMGGASWQIGPGRVYLSYSDLAISAANAGAPERRDRIPAVGIVYQVTPFLQFSGATYYDFGQNLKNAAGTDGRKLTSYAMLQYFLSKRTSLYAEFDRNGFSGAYKRDPTNVAGLSLRPDGRTVTGVSVGMITQF</sequence>
<dbReference type="AlphaFoldDB" id="A0A108D437"/>
<evidence type="ECO:0000313" key="13">
    <source>
        <dbReference type="EMBL" id="KWK85985.1"/>
    </source>
</evidence>
<dbReference type="Gene3D" id="2.40.160.10">
    <property type="entry name" value="Porin"/>
    <property type="match status" value="1"/>
</dbReference>
<evidence type="ECO:0000313" key="14">
    <source>
        <dbReference type="Proteomes" id="UP000065504"/>
    </source>
</evidence>
<evidence type="ECO:0000256" key="10">
    <source>
        <dbReference type="ARBA" id="ARBA00023237"/>
    </source>
</evidence>
<keyword evidence="8" id="KW-0626">Porin</keyword>
<keyword evidence="9" id="KW-0472">Membrane</keyword>
<evidence type="ECO:0000256" key="9">
    <source>
        <dbReference type="ARBA" id="ARBA00023136"/>
    </source>
</evidence>
<proteinExistence type="predicted"/>
<evidence type="ECO:0000256" key="7">
    <source>
        <dbReference type="ARBA" id="ARBA00023065"/>
    </source>
</evidence>
<evidence type="ECO:0000256" key="1">
    <source>
        <dbReference type="ARBA" id="ARBA00004571"/>
    </source>
</evidence>
<feature type="chain" id="PRO_5007130011" evidence="11">
    <location>
        <begin position="20"/>
        <end position="353"/>
    </location>
</feature>
<keyword evidence="4" id="KW-1134">Transmembrane beta strand</keyword>